<evidence type="ECO:0000259" key="9">
    <source>
        <dbReference type="PROSITE" id="PS50011"/>
    </source>
</evidence>
<dbReference type="InterPro" id="IPR000719">
    <property type="entry name" value="Prot_kinase_dom"/>
</dbReference>
<comment type="catalytic activity">
    <reaction evidence="7">
        <text>L-threonyl-[protein] + ATP = O-phospho-L-threonyl-[protein] + ADP + H(+)</text>
        <dbReference type="Rhea" id="RHEA:46608"/>
        <dbReference type="Rhea" id="RHEA-COMP:11060"/>
        <dbReference type="Rhea" id="RHEA-COMP:11605"/>
        <dbReference type="ChEBI" id="CHEBI:15378"/>
        <dbReference type="ChEBI" id="CHEBI:30013"/>
        <dbReference type="ChEBI" id="CHEBI:30616"/>
        <dbReference type="ChEBI" id="CHEBI:61977"/>
        <dbReference type="ChEBI" id="CHEBI:456216"/>
        <dbReference type="EC" id="2.7.11.1"/>
    </reaction>
</comment>
<evidence type="ECO:0000256" key="4">
    <source>
        <dbReference type="ARBA" id="ARBA00022741"/>
    </source>
</evidence>
<dbReference type="PROSITE" id="PS00109">
    <property type="entry name" value="PROTEIN_KINASE_TYR"/>
    <property type="match status" value="1"/>
</dbReference>
<dbReference type="PROSITE" id="PS50011">
    <property type="entry name" value="PROTEIN_KINASE_DOM"/>
    <property type="match status" value="1"/>
</dbReference>
<evidence type="ECO:0000256" key="1">
    <source>
        <dbReference type="ARBA" id="ARBA00012513"/>
    </source>
</evidence>
<evidence type="ECO:0000313" key="11">
    <source>
        <dbReference type="Proteomes" id="UP001472677"/>
    </source>
</evidence>
<dbReference type="SUPFAM" id="SSF56112">
    <property type="entry name" value="Protein kinase-like (PK-like)"/>
    <property type="match status" value="1"/>
</dbReference>
<dbReference type="InterPro" id="IPR051420">
    <property type="entry name" value="Ser_Thr_Kinases_DiverseReg"/>
</dbReference>
<dbReference type="InterPro" id="IPR011009">
    <property type="entry name" value="Kinase-like_dom_sf"/>
</dbReference>
<gene>
    <name evidence="10" type="ORF">V6N12_037117</name>
</gene>
<evidence type="ECO:0000256" key="3">
    <source>
        <dbReference type="ARBA" id="ARBA00022679"/>
    </source>
</evidence>
<keyword evidence="3" id="KW-0808">Transferase</keyword>
<reference evidence="10 11" key="1">
    <citation type="journal article" date="2024" name="G3 (Bethesda)">
        <title>Genome assembly of Hibiscus sabdariffa L. provides insights into metabolisms of medicinal natural products.</title>
        <authorList>
            <person name="Kim T."/>
        </authorList>
    </citation>
    <scope>NUCLEOTIDE SEQUENCE [LARGE SCALE GENOMIC DNA]</scope>
    <source>
        <strain evidence="10">TK-2024</strain>
        <tissue evidence="10">Old leaves</tissue>
    </source>
</reference>
<proteinExistence type="predicted"/>
<name>A0ABR2ANP9_9ROSI</name>
<comment type="catalytic activity">
    <reaction evidence="8">
        <text>L-seryl-[protein] + ATP = O-phospho-L-seryl-[protein] + ADP + H(+)</text>
        <dbReference type="Rhea" id="RHEA:17989"/>
        <dbReference type="Rhea" id="RHEA-COMP:9863"/>
        <dbReference type="Rhea" id="RHEA-COMP:11604"/>
        <dbReference type="ChEBI" id="CHEBI:15378"/>
        <dbReference type="ChEBI" id="CHEBI:29999"/>
        <dbReference type="ChEBI" id="CHEBI:30616"/>
        <dbReference type="ChEBI" id="CHEBI:83421"/>
        <dbReference type="ChEBI" id="CHEBI:456216"/>
        <dbReference type="EC" id="2.7.11.1"/>
    </reaction>
</comment>
<evidence type="ECO:0000256" key="2">
    <source>
        <dbReference type="ARBA" id="ARBA00022527"/>
    </source>
</evidence>
<feature type="domain" description="Protein kinase" evidence="9">
    <location>
        <begin position="1"/>
        <end position="210"/>
    </location>
</feature>
<comment type="caution">
    <text evidence="10">The sequence shown here is derived from an EMBL/GenBank/DDBJ whole genome shotgun (WGS) entry which is preliminary data.</text>
</comment>
<dbReference type="PANTHER" id="PTHR48005">
    <property type="entry name" value="LEUCINE RICH REPEAT KINASE 2"/>
    <property type="match status" value="1"/>
</dbReference>
<dbReference type="Gene3D" id="1.10.510.10">
    <property type="entry name" value="Transferase(Phosphotransferase) domain 1"/>
    <property type="match status" value="1"/>
</dbReference>
<protein>
    <recommendedName>
        <fullName evidence="1">non-specific serine/threonine protein kinase</fullName>
        <ecNumber evidence="1">2.7.11.1</ecNumber>
    </recommendedName>
</protein>
<dbReference type="Pfam" id="PF00069">
    <property type="entry name" value="Pkinase"/>
    <property type="match status" value="1"/>
</dbReference>
<keyword evidence="4" id="KW-0547">Nucleotide-binding</keyword>
<dbReference type="Proteomes" id="UP001472677">
    <property type="component" value="Unassembled WGS sequence"/>
</dbReference>
<dbReference type="PANTHER" id="PTHR48005:SF16">
    <property type="entry name" value="MDIS1-INTERACTING RECEPTOR LIKE KINASE 2-LIKE ISOFORM X1"/>
    <property type="match status" value="1"/>
</dbReference>
<organism evidence="10 11">
    <name type="scientific">Hibiscus sabdariffa</name>
    <name type="common">roselle</name>
    <dbReference type="NCBI Taxonomy" id="183260"/>
    <lineage>
        <taxon>Eukaryota</taxon>
        <taxon>Viridiplantae</taxon>
        <taxon>Streptophyta</taxon>
        <taxon>Embryophyta</taxon>
        <taxon>Tracheophyta</taxon>
        <taxon>Spermatophyta</taxon>
        <taxon>Magnoliopsida</taxon>
        <taxon>eudicotyledons</taxon>
        <taxon>Gunneridae</taxon>
        <taxon>Pentapetalae</taxon>
        <taxon>rosids</taxon>
        <taxon>malvids</taxon>
        <taxon>Malvales</taxon>
        <taxon>Malvaceae</taxon>
        <taxon>Malvoideae</taxon>
        <taxon>Hibiscus</taxon>
    </lineage>
</organism>
<keyword evidence="2" id="KW-0723">Serine/threonine-protein kinase</keyword>
<keyword evidence="11" id="KW-1185">Reference proteome</keyword>
<keyword evidence="5" id="KW-0418">Kinase</keyword>
<evidence type="ECO:0000256" key="5">
    <source>
        <dbReference type="ARBA" id="ARBA00022777"/>
    </source>
</evidence>
<evidence type="ECO:0000256" key="8">
    <source>
        <dbReference type="ARBA" id="ARBA00048679"/>
    </source>
</evidence>
<dbReference type="EC" id="2.7.11.1" evidence="1"/>
<sequence length="210" mass="23701">MSIAVSSLEMEATLSKDTSKRCKWLDDTEATELDWIKRVKLIKDTTFALSYLHHACHSPIFHRDISSNNILLNLDFEVRVSDFGTGRLLDPYSSNQTTLVGTHKYIAHEGEPSKIQLENALQHQDGEIRGKRNSCVPKFHHLGLGLHSQTEFHLRHPSYTDQAETIFFAMLQLQGSDTSLNIMLLEDNNESDTNSSPDCFPINISNANTS</sequence>
<dbReference type="EMBL" id="JBBPBM010000446">
    <property type="protein sequence ID" value="KAK8495322.1"/>
    <property type="molecule type" value="Genomic_DNA"/>
</dbReference>
<evidence type="ECO:0000313" key="10">
    <source>
        <dbReference type="EMBL" id="KAK8495322.1"/>
    </source>
</evidence>
<dbReference type="InterPro" id="IPR008266">
    <property type="entry name" value="Tyr_kinase_AS"/>
</dbReference>
<accession>A0ABR2ANP9</accession>
<keyword evidence="6" id="KW-0067">ATP-binding</keyword>
<evidence type="ECO:0000256" key="7">
    <source>
        <dbReference type="ARBA" id="ARBA00047899"/>
    </source>
</evidence>
<evidence type="ECO:0000256" key="6">
    <source>
        <dbReference type="ARBA" id="ARBA00022840"/>
    </source>
</evidence>